<dbReference type="Pfam" id="PF19300">
    <property type="entry name" value="BPD_transp_1_N"/>
    <property type="match status" value="1"/>
</dbReference>
<evidence type="ECO:0000256" key="5">
    <source>
        <dbReference type="ARBA" id="ARBA00022989"/>
    </source>
</evidence>
<evidence type="ECO:0000256" key="2">
    <source>
        <dbReference type="ARBA" id="ARBA00022448"/>
    </source>
</evidence>
<sequence length="353" mass="37878">MVHTPHPDKGLDEGIKLGLGSESDPALTRTGPADMTSLLLRRLALGLVTIWIVSVIIFLGVEALPGDACTAVLERDAQGEVLAKCRDDLGLNAPALTRYADWAVGVLHGDFGMSANGLQSISELVGYRVRNSLLLAAGALSVGIPLAIFLGTVAGLWRDKPIDLLFSTGAIFAMTIPDFVSATILILIFAIWLGWVPAIVITPADAPPLDFFPEFVLAAVVLTLVMIAHIMRMVRSSVIEVMATDYVQMATLKGVPYWRIVLTHALPNALLPAINVIALTIAWLLGGVVVVEVVFNYPGLGRMLVDAVSDRDLPVIQAITLIVAATYVGVNLVADILAMMLNPRLRTHQTRRQ</sequence>
<organism evidence="9 10">
    <name type="scientific">Roseovarius litorisediminis</name>
    <dbReference type="NCBI Taxonomy" id="1312363"/>
    <lineage>
        <taxon>Bacteria</taxon>
        <taxon>Pseudomonadati</taxon>
        <taxon>Pseudomonadota</taxon>
        <taxon>Alphaproteobacteria</taxon>
        <taxon>Rhodobacterales</taxon>
        <taxon>Roseobacteraceae</taxon>
        <taxon>Roseovarius</taxon>
    </lineage>
</organism>
<dbReference type="Gene3D" id="1.10.3720.10">
    <property type="entry name" value="MetI-like"/>
    <property type="match status" value="1"/>
</dbReference>
<dbReference type="PANTHER" id="PTHR43163">
    <property type="entry name" value="DIPEPTIDE TRANSPORT SYSTEM PERMEASE PROTEIN DPPB-RELATED"/>
    <property type="match status" value="1"/>
</dbReference>
<keyword evidence="5 7" id="KW-1133">Transmembrane helix</keyword>
<dbReference type="Proteomes" id="UP000193827">
    <property type="component" value="Unassembled WGS sequence"/>
</dbReference>
<keyword evidence="3" id="KW-1003">Cell membrane</keyword>
<evidence type="ECO:0000256" key="7">
    <source>
        <dbReference type="RuleBase" id="RU363032"/>
    </source>
</evidence>
<feature type="transmembrane region" description="Helical" evidence="7">
    <location>
        <begin position="269"/>
        <end position="295"/>
    </location>
</feature>
<gene>
    <name evidence="9" type="primary">gsiC_2</name>
    <name evidence="9" type="ORF">PEL8287_02478</name>
</gene>
<dbReference type="InterPro" id="IPR035906">
    <property type="entry name" value="MetI-like_sf"/>
</dbReference>
<evidence type="ECO:0000256" key="1">
    <source>
        <dbReference type="ARBA" id="ARBA00004651"/>
    </source>
</evidence>
<protein>
    <submittedName>
        <fullName evidence="9">Glutathione transport system permease protein GsiC</fullName>
    </submittedName>
</protein>
<dbReference type="InterPro" id="IPR000515">
    <property type="entry name" value="MetI-like"/>
</dbReference>
<comment type="similarity">
    <text evidence="7">Belongs to the binding-protein-dependent transport system permease family.</text>
</comment>
<feature type="transmembrane region" description="Helical" evidence="7">
    <location>
        <begin position="133"/>
        <end position="157"/>
    </location>
</feature>
<accession>A0A1Y5ST62</accession>
<evidence type="ECO:0000313" key="9">
    <source>
        <dbReference type="EMBL" id="SLN47957.1"/>
    </source>
</evidence>
<dbReference type="SUPFAM" id="SSF161098">
    <property type="entry name" value="MetI-like"/>
    <property type="match status" value="1"/>
</dbReference>
<keyword evidence="4 7" id="KW-0812">Transmembrane</keyword>
<dbReference type="GO" id="GO:0005886">
    <property type="term" value="C:plasma membrane"/>
    <property type="evidence" value="ECO:0007669"/>
    <property type="project" value="UniProtKB-SubCell"/>
</dbReference>
<dbReference type="CDD" id="cd06261">
    <property type="entry name" value="TM_PBP2"/>
    <property type="match status" value="1"/>
</dbReference>
<proteinExistence type="inferred from homology"/>
<feature type="transmembrane region" description="Helical" evidence="7">
    <location>
        <begin position="215"/>
        <end position="234"/>
    </location>
</feature>
<dbReference type="PANTHER" id="PTHR43163:SF3">
    <property type="entry name" value="PEPTIDE ABC TRANSPORTER PERMEASE PROTEIN"/>
    <property type="match status" value="1"/>
</dbReference>
<evidence type="ECO:0000256" key="6">
    <source>
        <dbReference type="ARBA" id="ARBA00023136"/>
    </source>
</evidence>
<dbReference type="InterPro" id="IPR045621">
    <property type="entry name" value="BPD_transp_1_N"/>
</dbReference>
<evidence type="ECO:0000313" key="10">
    <source>
        <dbReference type="Proteomes" id="UP000193827"/>
    </source>
</evidence>
<keyword evidence="2 7" id="KW-0813">Transport</keyword>
<feature type="transmembrane region" description="Helical" evidence="7">
    <location>
        <begin position="169"/>
        <end position="195"/>
    </location>
</feature>
<feature type="domain" description="ABC transmembrane type-1" evidence="8">
    <location>
        <begin position="129"/>
        <end position="334"/>
    </location>
</feature>
<name>A0A1Y5ST62_9RHOB</name>
<dbReference type="EMBL" id="FWFL01000006">
    <property type="protein sequence ID" value="SLN47957.1"/>
    <property type="molecule type" value="Genomic_DNA"/>
</dbReference>
<evidence type="ECO:0000256" key="4">
    <source>
        <dbReference type="ARBA" id="ARBA00022692"/>
    </source>
</evidence>
<keyword evidence="6 7" id="KW-0472">Membrane</keyword>
<evidence type="ECO:0000259" key="8">
    <source>
        <dbReference type="PROSITE" id="PS50928"/>
    </source>
</evidence>
<dbReference type="AlphaFoldDB" id="A0A1Y5ST62"/>
<dbReference type="PROSITE" id="PS50928">
    <property type="entry name" value="ABC_TM1"/>
    <property type="match status" value="1"/>
</dbReference>
<feature type="transmembrane region" description="Helical" evidence="7">
    <location>
        <begin position="43"/>
        <end position="61"/>
    </location>
</feature>
<dbReference type="GO" id="GO:0055085">
    <property type="term" value="P:transmembrane transport"/>
    <property type="evidence" value="ECO:0007669"/>
    <property type="project" value="InterPro"/>
</dbReference>
<evidence type="ECO:0000256" key="3">
    <source>
        <dbReference type="ARBA" id="ARBA00022475"/>
    </source>
</evidence>
<dbReference type="Pfam" id="PF00528">
    <property type="entry name" value="BPD_transp_1"/>
    <property type="match status" value="1"/>
</dbReference>
<reference evidence="9 10" key="1">
    <citation type="submission" date="2017-03" db="EMBL/GenBank/DDBJ databases">
        <authorList>
            <person name="Afonso C.L."/>
            <person name="Miller P.J."/>
            <person name="Scott M.A."/>
            <person name="Spackman E."/>
            <person name="Goraichik I."/>
            <person name="Dimitrov K.M."/>
            <person name="Suarez D.L."/>
            <person name="Swayne D.E."/>
        </authorList>
    </citation>
    <scope>NUCLEOTIDE SEQUENCE [LARGE SCALE GENOMIC DNA]</scope>
    <source>
        <strain evidence="9 10">CECT 8287</strain>
    </source>
</reference>
<comment type="subcellular location">
    <subcellularLocation>
        <location evidence="1 7">Cell membrane</location>
        <topology evidence="1 7">Multi-pass membrane protein</topology>
    </subcellularLocation>
</comment>
<keyword evidence="10" id="KW-1185">Reference proteome</keyword>
<feature type="transmembrane region" description="Helical" evidence="7">
    <location>
        <begin position="315"/>
        <end position="341"/>
    </location>
</feature>